<organism evidence="1 2">
    <name type="scientific">Capsulimonas corticalis</name>
    <dbReference type="NCBI Taxonomy" id="2219043"/>
    <lineage>
        <taxon>Bacteria</taxon>
        <taxon>Bacillati</taxon>
        <taxon>Armatimonadota</taxon>
        <taxon>Armatimonadia</taxon>
        <taxon>Capsulimonadales</taxon>
        <taxon>Capsulimonadaceae</taxon>
        <taxon>Capsulimonas</taxon>
    </lineage>
</organism>
<proteinExistence type="predicted"/>
<gene>
    <name evidence="1" type="ORF">CCAX7_000110</name>
</gene>
<name>A0A402CRC5_9BACT</name>
<dbReference type="EMBL" id="AP025739">
    <property type="protein sequence ID" value="BDI27960.1"/>
    <property type="molecule type" value="Genomic_DNA"/>
</dbReference>
<keyword evidence="2" id="KW-1185">Reference proteome</keyword>
<dbReference type="Proteomes" id="UP000287394">
    <property type="component" value="Chromosome"/>
</dbReference>
<evidence type="ECO:0000313" key="2">
    <source>
        <dbReference type="Proteomes" id="UP000287394"/>
    </source>
</evidence>
<accession>A0A402CRC5</accession>
<sequence>MTTLGASLSGNSTINTSPWDLNWPRFFSGTKCTINGNAVAASGYVTSAQLSIAGTTVNQYTDTGTHKTSLSIADTFDSTHFANNALVTYKMTVQDSGGNSYYLTGQGPTLNKGYGVVNTDGDFNPGIAAAVLGNMINYAQSPSAGDSKATINSNLPNYTAFYIATHGNSTGFGDGSIVGGQSPLPYYQQHFIAYQATSPDIGVTNDITVKAANPNLPPYNLVDIDACNSAGNGAAASTGATSFGINSSDRALLGWNAEEYTSNYAWVARVWNNLALGMTLKDAVNAATSKGRPSGPDANNHPVPINGVILGDSATKLHGVYGGAGLAWHLP</sequence>
<dbReference type="AlphaFoldDB" id="A0A402CRC5"/>
<dbReference type="KEGG" id="ccot:CCAX7_000110"/>
<reference evidence="1 2" key="1">
    <citation type="journal article" date="2019" name="Int. J. Syst. Evol. Microbiol.">
        <title>Capsulimonas corticalis gen. nov., sp. nov., an aerobic capsulated bacterium, of a novel bacterial order, Capsulimonadales ord. nov., of the class Armatimonadia of the phylum Armatimonadetes.</title>
        <authorList>
            <person name="Li J."/>
            <person name="Kudo C."/>
            <person name="Tonouchi A."/>
        </authorList>
    </citation>
    <scope>NUCLEOTIDE SEQUENCE [LARGE SCALE GENOMIC DNA]</scope>
    <source>
        <strain evidence="1 2">AX-7</strain>
    </source>
</reference>
<protein>
    <submittedName>
        <fullName evidence="1">Uncharacterized protein</fullName>
    </submittedName>
</protein>
<evidence type="ECO:0000313" key="1">
    <source>
        <dbReference type="EMBL" id="BDI27960.1"/>
    </source>
</evidence>